<dbReference type="EMBL" id="JBHUHP010000008">
    <property type="protein sequence ID" value="MFD2091401.1"/>
    <property type="molecule type" value="Genomic_DNA"/>
</dbReference>
<sequence>MQYLVALWDGGGTVPVEVGVVRRLVARGHRVTVLGDPTLAPDVAAAGAEFRSWTRAPHRTSQALEDDVIKDWECRTPVALLNRLCERIITGPAADYAADVREALSTAPADAVVASGPLLGALVGAESMGLPAVALCANIYSRPAPGIPPFGSGLAPARGPLGRARDRAMNALATALWNRNLPPLNAARTALGLEPLREIWEQWDRAARVLVLTSPTFDLPATLPDNVRYVGPVLDDPVWSEPFEPPAGVEPLVVVGLSSTYMQQAAVLRRIVAALDTLPVRGVVTTGPAVDPAEVPGTAKVHVVRSAPHARLFPDADVVITHAGHGTLIKALAAGVPTLCLPMGRDQGDNVVRAARHGAVIGLKPAARPERIAAAVRQLLDDPSYRRNAQALGAVFRADSASTALVDEVESLERNGAPSGRLAS</sequence>
<evidence type="ECO:0000259" key="1">
    <source>
        <dbReference type="Pfam" id="PF06722"/>
    </source>
</evidence>
<dbReference type="InterPro" id="IPR002213">
    <property type="entry name" value="UDP_glucos_trans"/>
</dbReference>
<dbReference type="PANTHER" id="PTHR48050">
    <property type="entry name" value="STEROL 3-BETA-GLUCOSYLTRANSFERASE"/>
    <property type="match status" value="1"/>
</dbReference>
<dbReference type="Gene3D" id="3.40.50.2000">
    <property type="entry name" value="Glycogen Phosphorylase B"/>
    <property type="match status" value="2"/>
</dbReference>
<dbReference type="SUPFAM" id="SSF53756">
    <property type="entry name" value="UDP-Glycosyltransferase/glycogen phosphorylase"/>
    <property type="match status" value="1"/>
</dbReference>
<dbReference type="Proteomes" id="UP001597402">
    <property type="component" value="Unassembled WGS sequence"/>
</dbReference>
<keyword evidence="3" id="KW-1185">Reference proteome</keyword>
<dbReference type="RefSeq" id="WP_376873649.1">
    <property type="nucleotide sequence ID" value="NZ_JBHUHP010000008.1"/>
</dbReference>
<protein>
    <submittedName>
        <fullName evidence="2">Nucleotide disphospho-sugar-binding domain-containing protein</fullName>
    </submittedName>
</protein>
<proteinExistence type="predicted"/>
<gene>
    <name evidence="2" type="ORF">ACFSHS_07400</name>
</gene>
<dbReference type="CDD" id="cd03784">
    <property type="entry name" value="GT1_Gtf-like"/>
    <property type="match status" value="1"/>
</dbReference>
<comment type="caution">
    <text evidence="2">The sequence shown here is derived from an EMBL/GenBank/DDBJ whole genome shotgun (WGS) entry which is preliminary data.</text>
</comment>
<dbReference type="InterPro" id="IPR050426">
    <property type="entry name" value="Glycosyltransferase_28"/>
</dbReference>
<evidence type="ECO:0000313" key="2">
    <source>
        <dbReference type="EMBL" id="MFD2091401.1"/>
    </source>
</evidence>
<accession>A0ABW4X7K9</accession>
<dbReference type="Pfam" id="PF06722">
    <property type="entry name" value="EryCIII-like_C"/>
    <property type="match status" value="1"/>
</dbReference>
<dbReference type="InterPro" id="IPR010610">
    <property type="entry name" value="EryCIII-like_C"/>
</dbReference>
<name>A0ABW4X7K9_9ACTN</name>
<evidence type="ECO:0000313" key="3">
    <source>
        <dbReference type="Proteomes" id="UP001597402"/>
    </source>
</evidence>
<organism evidence="2 3">
    <name type="scientific">Blastococcus deserti</name>
    <dbReference type="NCBI Taxonomy" id="2259033"/>
    <lineage>
        <taxon>Bacteria</taxon>
        <taxon>Bacillati</taxon>
        <taxon>Actinomycetota</taxon>
        <taxon>Actinomycetes</taxon>
        <taxon>Geodermatophilales</taxon>
        <taxon>Geodermatophilaceae</taxon>
        <taxon>Blastococcus</taxon>
    </lineage>
</organism>
<dbReference type="PANTHER" id="PTHR48050:SF13">
    <property type="entry name" value="STEROL 3-BETA-GLUCOSYLTRANSFERASE UGT80A2"/>
    <property type="match status" value="1"/>
</dbReference>
<reference evidence="3" key="1">
    <citation type="journal article" date="2019" name="Int. J. Syst. Evol. Microbiol.">
        <title>The Global Catalogue of Microorganisms (GCM) 10K type strain sequencing project: providing services to taxonomists for standard genome sequencing and annotation.</title>
        <authorList>
            <consortium name="The Broad Institute Genomics Platform"/>
            <consortium name="The Broad Institute Genome Sequencing Center for Infectious Disease"/>
            <person name="Wu L."/>
            <person name="Ma J."/>
        </authorList>
    </citation>
    <scope>NUCLEOTIDE SEQUENCE [LARGE SCALE GENOMIC DNA]</scope>
    <source>
        <strain evidence="3">JCM 3338</strain>
    </source>
</reference>
<feature type="domain" description="Erythromycin biosynthesis protein CIII-like C-terminal" evidence="1">
    <location>
        <begin position="293"/>
        <end position="410"/>
    </location>
</feature>